<protein>
    <submittedName>
        <fullName evidence="1">Uncharacterized protein</fullName>
    </submittedName>
</protein>
<evidence type="ECO:0000313" key="2">
    <source>
        <dbReference type="Proteomes" id="UP001148786"/>
    </source>
</evidence>
<dbReference type="AlphaFoldDB" id="A0A9W8MUN8"/>
<accession>A0A9W8MUN8</accession>
<dbReference type="Proteomes" id="UP001148786">
    <property type="component" value="Unassembled WGS sequence"/>
</dbReference>
<evidence type="ECO:0000313" key="1">
    <source>
        <dbReference type="EMBL" id="KAJ3503828.1"/>
    </source>
</evidence>
<dbReference type="OrthoDB" id="2981375at2759"/>
<reference evidence="1" key="1">
    <citation type="submission" date="2022-07" db="EMBL/GenBank/DDBJ databases">
        <title>Genome Sequence of Agrocybe chaxingu.</title>
        <authorList>
            <person name="Buettner E."/>
        </authorList>
    </citation>
    <scope>NUCLEOTIDE SEQUENCE</scope>
    <source>
        <strain evidence="1">MP-N11</strain>
    </source>
</reference>
<gene>
    <name evidence="1" type="ORF">NLJ89_g8256</name>
</gene>
<keyword evidence="2" id="KW-1185">Reference proteome</keyword>
<organism evidence="1 2">
    <name type="scientific">Agrocybe chaxingu</name>
    <dbReference type="NCBI Taxonomy" id="84603"/>
    <lineage>
        <taxon>Eukaryota</taxon>
        <taxon>Fungi</taxon>
        <taxon>Dikarya</taxon>
        <taxon>Basidiomycota</taxon>
        <taxon>Agaricomycotina</taxon>
        <taxon>Agaricomycetes</taxon>
        <taxon>Agaricomycetidae</taxon>
        <taxon>Agaricales</taxon>
        <taxon>Agaricineae</taxon>
        <taxon>Strophariaceae</taxon>
        <taxon>Agrocybe</taxon>
    </lineage>
</organism>
<name>A0A9W8MUN8_9AGAR</name>
<comment type="caution">
    <text evidence="1">The sequence shown here is derived from an EMBL/GenBank/DDBJ whole genome shotgun (WGS) entry which is preliminary data.</text>
</comment>
<dbReference type="EMBL" id="JANKHO010001088">
    <property type="protein sequence ID" value="KAJ3503828.1"/>
    <property type="molecule type" value="Genomic_DNA"/>
</dbReference>
<proteinExistence type="predicted"/>
<sequence length="320" mass="36022">MADADDAEYWPEISSIFYPPALNKLVAPPAEILTGLLPLLWKHRSSSFAQSLMRYAAETAHTHPLDTSSICETFGLLFSNDHVLALQIPNPDNEKSVVSFEYIAHLELMEEIDTRIHDRFDKENVKISPDNERISGALFSASLLRNRVSVLQRRVEDTILSGVCQFDEKNFNELDELYGVMSIIHIAVGGKLLPGSLWKRLPGGDIKEALRRCKEVGLFRTKGARELLEAAIANAESGYNKRHHQANLRTDHLRIDHLRSPKYDNDESHFRTSVDCYHQAPSKHLSLHAVPDGGSYHCVLIMAPKMGAAQCEEQDEEGIR</sequence>